<name>R7VL98_CAPTE</name>
<reference evidence="10" key="3">
    <citation type="submission" date="2015-06" db="UniProtKB">
        <authorList>
            <consortium name="EnsemblMetazoa"/>
        </authorList>
    </citation>
    <scope>IDENTIFICATION</scope>
</reference>
<keyword evidence="3" id="KW-0378">Hydrolase</keyword>
<dbReference type="OrthoDB" id="1058301at2759"/>
<dbReference type="GO" id="GO:0016020">
    <property type="term" value="C:membrane"/>
    <property type="evidence" value="ECO:0007669"/>
    <property type="project" value="UniProtKB-SubCell"/>
</dbReference>
<comment type="subcellular location">
    <subcellularLocation>
        <location evidence="1">Membrane</location>
        <topology evidence="1">Multi-pass membrane protein</topology>
    </subcellularLocation>
</comment>
<feature type="transmembrane region" description="Helical" evidence="7">
    <location>
        <begin position="196"/>
        <end position="217"/>
    </location>
</feature>
<organism evidence="9">
    <name type="scientific">Capitella teleta</name>
    <name type="common">Polychaete worm</name>
    <dbReference type="NCBI Taxonomy" id="283909"/>
    <lineage>
        <taxon>Eukaryota</taxon>
        <taxon>Metazoa</taxon>
        <taxon>Spiralia</taxon>
        <taxon>Lophotrochozoa</taxon>
        <taxon>Annelida</taxon>
        <taxon>Polychaeta</taxon>
        <taxon>Sedentaria</taxon>
        <taxon>Scolecida</taxon>
        <taxon>Capitellidae</taxon>
        <taxon>Capitella</taxon>
    </lineage>
</organism>
<dbReference type="STRING" id="283909.R7VL98"/>
<dbReference type="EMBL" id="AMQN01000541">
    <property type="status" value="NOT_ANNOTATED_CDS"/>
    <property type="molecule type" value="Genomic_DNA"/>
</dbReference>
<feature type="transmembrane region" description="Helical" evidence="7">
    <location>
        <begin position="510"/>
        <end position="529"/>
    </location>
</feature>
<evidence type="ECO:0000313" key="10">
    <source>
        <dbReference type="EnsemblMetazoa" id="CapteP141663"/>
    </source>
</evidence>
<dbReference type="Proteomes" id="UP000014760">
    <property type="component" value="Unassembled WGS sequence"/>
</dbReference>
<evidence type="ECO:0000256" key="4">
    <source>
        <dbReference type="ARBA" id="ARBA00022989"/>
    </source>
</evidence>
<keyword evidence="5 7" id="KW-0472">Membrane</keyword>
<dbReference type="InterPro" id="IPR017946">
    <property type="entry name" value="PLC-like_Pdiesterase_TIM-brl"/>
</dbReference>
<evidence type="ECO:0000256" key="5">
    <source>
        <dbReference type="ARBA" id="ARBA00023136"/>
    </source>
</evidence>
<keyword evidence="6" id="KW-0325">Glycoprotein</keyword>
<keyword evidence="2 7" id="KW-0812">Transmembrane</keyword>
<feature type="transmembrane region" description="Helical" evidence="7">
    <location>
        <begin position="163"/>
        <end position="184"/>
    </location>
</feature>
<dbReference type="Pfam" id="PF03009">
    <property type="entry name" value="GDPD"/>
    <property type="match status" value="1"/>
</dbReference>
<evidence type="ECO:0000256" key="7">
    <source>
        <dbReference type="SAM" id="Phobius"/>
    </source>
</evidence>
<reference evidence="11" key="1">
    <citation type="submission" date="2012-12" db="EMBL/GenBank/DDBJ databases">
        <authorList>
            <person name="Hellsten U."/>
            <person name="Grimwood J."/>
            <person name="Chapman J.A."/>
            <person name="Shapiro H."/>
            <person name="Aerts A."/>
            <person name="Otillar R.P."/>
            <person name="Terry A.Y."/>
            <person name="Boore J.L."/>
            <person name="Simakov O."/>
            <person name="Marletaz F."/>
            <person name="Cho S.-J."/>
            <person name="Edsinger-Gonzales E."/>
            <person name="Havlak P."/>
            <person name="Kuo D.-H."/>
            <person name="Larsson T."/>
            <person name="Lv J."/>
            <person name="Arendt D."/>
            <person name="Savage R."/>
            <person name="Osoegawa K."/>
            <person name="de Jong P."/>
            <person name="Lindberg D.R."/>
            <person name="Seaver E.C."/>
            <person name="Weisblat D.A."/>
            <person name="Putnam N.H."/>
            <person name="Grigoriev I.V."/>
            <person name="Rokhsar D.S."/>
        </authorList>
    </citation>
    <scope>NUCLEOTIDE SEQUENCE</scope>
    <source>
        <strain evidence="11">I ESC-2004</strain>
    </source>
</reference>
<dbReference type="SUPFAM" id="SSF51695">
    <property type="entry name" value="PLC-like phosphodiesterases"/>
    <property type="match status" value="1"/>
</dbReference>
<dbReference type="EnsemblMetazoa" id="CapteT141663">
    <property type="protein sequence ID" value="CapteP141663"/>
    <property type="gene ID" value="CapteG141663"/>
</dbReference>
<proteinExistence type="predicted"/>
<keyword evidence="4 7" id="KW-1133">Transmembrane helix</keyword>
<gene>
    <name evidence="9" type="ORF">CAPTEDRAFT_141663</name>
</gene>
<dbReference type="PANTHER" id="PTHR23344:SF50">
    <property type="entry name" value="GP-PDE DOMAIN-CONTAINING PROTEIN"/>
    <property type="match status" value="1"/>
</dbReference>
<dbReference type="Gene3D" id="3.20.20.190">
    <property type="entry name" value="Phosphatidylinositol (PI) phosphodiesterase"/>
    <property type="match status" value="1"/>
</dbReference>
<feature type="domain" description="GP-PDE" evidence="8">
    <location>
        <begin position="232"/>
        <end position="497"/>
    </location>
</feature>
<evidence type="ECO:0000256" key="6">
    <source>
        <dbReference type="ARBA" id="ARBA00023180"/>
    </source>
</evidence>
<evidence type="ECO:0000313" key="11">
    <source>
        <dbReference type="Proteomes" id="UP000014760"/>
    </source>
</evidence>
<dbReference type="HOGENOM" id="CLU_024259_2_0_1"/>
<evidence type="ECO:0000313" key="9">
    <source>
        <dbReference type="EMBL" id="ELU17435.1"/>
    </source>
</evidence>
<dbReference type="OMA" id="HDRRYVR"/>
<evidence type="ECO:0000256" key="3">
    <source>
        <dbReference type="ARBA" id="ARBA00022801"/>
    </source>
</evidence>
<evidence type="ECO:0000256" key="2">
    <source>
        <dbReference type="ARBA" id="ARBA00022692"/>
    </source>
</evidence>
<sequence>MVSLHGSHKRLQTYQHHYCSVCMTGLFGCRWHRYQQSKVASNKWDIIWFITLIIAFLYVVFMLDYWLVNQNSEDLVAWYLFDKFGRWDPVFDFLLALTGVCLAYVFIVLLMSLCHIGTGHQVYMHWGHRVALALILCGCVTITLFVSSIWSAGWSLMYVSLQISGPFIHVGLMFGMVCMTWLIADWWMQSSSKVRSAVCVGIYVALLSAILVFPPFLESPCVVESSQLPRKPRIIAHRGGAAVAPENTIAAFENAAKHGASTWESDVVISHDGVAFMHHDDTLRRTTNVQSVFPQNAHREACWFNFSQIQQLNSGSWFIQRDPFNTVRGLKDDQRRVYANQSIPTLLQYLELARNNNVRVLFDIKMWDSAKSCRGHPYSSSGLDIVVNAILESKILHHNVLWLYWDTHKVSHNFTRVASAKLGSHMTDPMNLRRHDVSIVNGQFDHLDTQKIRCVCKVFNISVNMYVVDASWLYSLYWCAGVESVTTNQIERLGLLQQPIWLLSPKEFQIMWLATDVIGCAVCLFIWIYQK</sequence>
<dbReference type="EMBL" id="KB292506">
    <property type="protein sequence ID" value="ELU17435.1"/>
    <property type="molecule type" value="Genomic_DNA"/>
</dbReference>
<dbReference type="PANTHER" id="PTHR23344">
    <property type="entry name" value="GLYCEROPHOSPHORYL DIESTER PHOSPHODIESTERASE"/>
    <property type="match status" value="1"/>
</dbReference>
<feature type="transmembrane region" description="Helical" evidence="7">
    <location>
        <begin position="130"/>
        <end position="151"/>
    </location>
</feature>
<dbReference type="PROSITE" id="PS51704">
    <property type="entry name" value="GP_PDE"/>
    <property type="match status" value="1"/>
</dbReference>
<dbReference type="AlphaFoldDB" id="R7VL98"/>
<accession>R7VL98</accession>
<dbReference type="GO" id="GO:0008081">
    <property type="term" value="F:phosphoric diester hydrolase activity"/>
    <property type="evidence" value="ECO:0007669"/>
    <property type="project" value="InterPro"/>
</dbReference>
<reference evidence="9 11" key="2">
    <citation type="journal article" date="2013" name="Nature">
        <title>Insights into bilaterian evolution from three spiralian genomes.</title>
        <authorList>
            <person name="Simakov O."/>
            <person name="Marletaz F."/>
            <person name="Cho S.J."/>
            <person name="Edsinger-Gonzales E."/>
            <person name="Havlak P."/>
            <person name="Hellsten U."/>
            <person name="Kuo D.H."/>
            <person name="Larsson T."/>
            <person name="Lv J."/>
            <person name="Arendt D."/>
            <person name="Savage R."/>
            <person name="Osoegawa K."/>
            <person name="de Jong P."/>
            <person name="Grimwood J."/>
            <person name="Chapman J.A."/>
            <person name="Shapiro H."/>
            <person name="Aerts A."/>
            <person name="Otillar R.P."/>
            <person name="Terry A.Y."/>
            <person name="Boore J.L."/>
            <person name="Grigoriev I.V."/>
            <person name="Lindberg D.R."/>
            <person name="Seaver E.C."/>
            <person name="Weisblat D.A."/>
            <person name="Putnam N.H."/>
            <person name="Rokhsar D.S."/>
        </authorList>
    </citation>
    <scope>NUCLEOTIDE SEQUENCE</scope>
    <source>
        <strain evidence="9 11">I ESC-2004</strain>
    </source>
</reference>
<keyword evidence="11" id="KW-1185">Reference proteome</keyword>
<evidence type="ECO:0000256" key="1">
    <source>
        <dbReference type="ARBA" id="ARBA00004141"/>
    </source>
</evidence>
<feature type="transmembrane region" description="Helical" evidence="7">
    <location>
        <begin position="93"/>
        <end position="118"/>
    </location>
</feature>
<dbReference type="GO" id="GO:0006629">
    <property type="term" value="P:lipid metabolic process"/>
    <property type="evidence" value="ECO:0007669"/>
    <property type="project" value="InterPro"/>
</dbReference>
<feature type="transmembrane region" description="Helical" evidence="7">
    <location>
        <begin position="46"/>
        <end position="68"/>
    </location>
</feature>
<dbReference type="InterPro" id="IPR030395">
    <property type="entry name" value="GP_PDE_dom"/>
</dbReference>
<protein>
    <recommendedName>
        <fullName evidence="8">GP-PDE domain-containing protein</fullName>
    </recommendedName>
</protein>
<evidence type="ECO:0000259" key="8">
    <source>
        <dbReference type="PROSITE" id="PS51704"/>
    </source>
</evidence>